<organism evidence="2 3">
    <name type="scientific">Amnibacterium soli</name>
    <dbReference type="NCBI Taxonomy" id="1282736"/>
    <lineage>
        <taxon>Bacteria</taxon>
        <taxon>Bacillati</taxon>
        <taxon>Actinomycetota</taxon>
        <taxon>Actinomycetes</taxon>
        <taxon>Micrococcales</taxon>
        <taxon>Microbacteriaceae</taxon>
        <taxon>Amnibacterium</taxon>
    </lineage>
</organism>
<dbReference type="GO" id="GO:0016740">
    <property type="term" value="F:transferase activity"/>
    <property type="evidence" value="ECO:0007669"/>
    <property type="project" value="UniProtKB-KW"/>
</dbReference>
<accession>A0ABP8ZCJ7</accession>
<name>A0ABP8ZCJ7_9MICO</name>
<dbReference type="InterPro" id="IPR007345">
    <property type="entry name" value="Polysacch_pyruvyl_Trfase"/>
</dbReference>
<comment type="caution">
    <text evidence="2">The sequence shown here is derived from an EMBL/GenBank/DDBJ whole genome shotgun (WGS) entry which is preliminary data.</text>
</comment>
<dbReference type="EMBL" id="BAABLP010000006">
    <property type="protein sequence ID" value="GAA4753072.1"/>
    <property type="molecule type" value="Genomic_DNA"/>
</dbReference>
<protein>
    <submittedName>
        <fullName evidence="2">Polysaccharide pyruvyl transferase family protein</fullName>
    </submittedName>
</protein>
<dbReference type="Pfam" id="PF04230">
    <property type="entry name" value="PS_pyruv_trans"/>
    <property type="match status" value="1"/>
</dbReference>
<reference evidence="3" key="1">
    <citation type="journal article" date="2019" name="Int. J. Syst. Evol. Microbiol.">
        <title>The Global Catalogue of Microorganisms (GCM) 10K type strain sequencing project: providing services to taxonomists for standard genome sequencing and annotation.</title>
        <authorList>
            <consortium name="The Broad Institute Genomics Platform"/>
            <consortium name="The Broad Institute Genome Sequencing Center for Infectious Disease"/>
            <person name="Wu L."/>
            <person name="Ma J."/>
        </authorList>
    </citation>
    <scope>NUCLEOTIDE SEQUENCE [LARGE SCALE GENOMIC DNA]</scope>
    <source>
        <strain evidence="3">JCM 19015</strain>
    </source>
</reference>
<keyword evidence="3" id="KW-1185">Reference proteome</keyword>
<keyword evidence="2" id="KW-0808">Transferase</keyword>
<evidence type="ECO:0000259" key="1">
    <source>
        <dbReference type="Pfam" id="PF04230"/>
    </source>
</evidence>
<feature type="domain" description="Polysaccharide pyruvyl transferase" evidence="1">
    <location>
        <begin position="63"/>
        <end position="218"/>
    </location>
</feature>
<evidence type="ECO:0000313" key="3">
    <source>
        <dbReference type="Proteomes" id="UP001500121"/>
    </source>
</evidence>
<dbReference type="Proteomes" id="UP001500121">
    <property type="component" value="Unassembled WGS sequence"/>
</dbReference>
<sequence length="275" mass="30010">MIDELVDAEVPGPVAVLHWNPHRPRFRGRVGRRLPLTAPVGNFGDLLGPEIVRRMRVLHGGADAPARPQAARLLSVGSILHFARDGDVVWGSGVNGRIPLDQYEDVRLDVRAVRGPRTAAFLAERGAAVPSVFGDPALLVPRLMPELAPGPAAARDDYVIVPNLHDHAAVARDRRTIDPRSPWRQVVGRIARARAVYASSLHGLVIAEAFGVPAVRIAARLEQDLKYEDYALGSGGDLLPVFPDLPTAFAHPRAGRRDFAPDLEKLMEAFPHDLW</sequence>
<dbReference type="RefSeq" id="WP_345481857.1">
    <property type="nucleotide sequence ID" value="NZ_BAABLP010000006.1"/>
</dbReference>
<evidence type="ECO:0000313" key="2">
    <source>
        <dbReference type="EMBL" id="GAA4753072.1"/>
    </source>
</evidence>
<gene>
    <name evidence="2" type="ORF">GCM10025783_27440</name>
</gene>
<proteinExistence type="predicted"/>